<keyword evidence="2" id="KW-1185">Reference proteome</keyword>
<evidence type="ECO:0000313" key="2">
    <source>
        <dbReference type="Proteomes" id="UP001215598"/>
    </source>
</evidence>
<dbReference type="EMBL" id="JARKIB010000326">
    <property type="protein sequence ID" value="KAJ7714385.1"/>
    <property type="molecule type" value="Genomic_DNA"/>
</dbReference>
<gene>
    <name evidence="1" type="ORF">B0H16DRAFT_1478061</name>
</gene>
<dbReference type="Proteomes" id="UP001215598">
    <property type="component" value="Unassembled WGS sequence"/>
</dbReference>
<comment type="caution">
    <text evidence="1">The sequence shown here is derived from an EMBL/GenBank/DDBJ whole genome shotgun (WGS) entry which is preliminary data.</text>
</comment>
<accession>A0AAD7H7K5</accession>
<protein>
    <submittedName>
        <fullName evidence="1">Uncharacterized protein</fullName>
    </submittedName>
</protein>
<dbReference type="AlphaFoldDB" id="A0AAD7H7K5"/>
<reference evidence="1" key="1">
    <citation type="submission" date="2023-03" db="EMBL/GenBank/DDBJ databases">
        <title>Massive genome expansion in bonnet fungi (Mycena s.s.) driven by repeated elements and novel gene families across ecological guilds.</title>
        <authorList>
            <consortium name="Lawrence Berkeley National Laboratory"/>
            <person name="Harder C.B."/>
            <person name="Miyauchi S."/>
            <person name="Viragh M."/>
            <person name="Kuo A."/>
            <person name="Thoen E."/>
            <person name="Andreopoulos B."/>
            <person name="Lu D."/>
            <person name="Skrede I."/>
            <person name="Drula E."/>
            <person name="Henrissat B."/>
            <person name="Morin E."/>
            <person name="Kohler A."/>
            <person name="Barry K."/>
            <person name="LaButti K."/>
            <person name="Morin E."/>
            <person name="Salamov A."/>
            <person name="Lipzen A."/>
            <person name="Mereny Z."/>
            <person name="Hegedus B."/>
            <person name="Baldrian P."/>
            <person name="Stursova M."/>
            <person name="Weitz H."/>
            <person name="Taylor A."/>
            <person name="Grigoriev I.V."/>
            <person name="Nagy L.G."/>
            <person name="Martin F."/>
            <person name="Kauserud H."/>
        </authorList>
    </citation>
    <scope>NUCLEOTIDE SEQUENCE</scope>
    <source>
        <strain evidence="1">CBHHK182m</strain>
    </source>
</reference>
<name>A0AAD7H7K5_9AGAR</name>
<organism evidence="1 2">
    <name type="scientific">Mycena metata</name>
    <dbReference type="NCBI Taxonomy" id="1033252"/>
    <lineage>
        <taxon>Eukaryota</taxon>
        <taxon>Fungi</taxon>
        <taxon>Dikarya</taxon>
        <taxon>Basidiomycota</taxon>
        <taxon>Agaricomycotina</taxon>
        <taxon>Agaricomycetes</taxon>
        <taxon>Agaricomycetidae</taxon>
        <taxon>Agaricales</taxon>
        <taxon>Marasmiineae</taxon>
        <taxon>Mycenaceae</taxon>
        <taxon>Mycena</taxon>
    </lineage>
</organism>
<proteinExistence type="predicted"/>
<evidence type="ECO:0000313" key="1">
    <source>
        <dbReference type="EMBL" id="KAJ7714385.1"/>
    </source>
</evidence>
<sequence length="272" mass="30263">MYNADGPIKPMRHLLKDDAEKSSDPFCADYFLKRYSFQARSRSGTVDTNITITTKDKVCYVVAEFMQIRARVHPMWIGEVEEQGLPGDRMQAGAKPVFVRRGSRGSQMTRKRALEGGECIGGQERGNRRKVRAGETKATFVKILLGISMNCGNPKSRVKNGVGNRLGSNTFKAHSVPGSTGMHLDLMFSSTLERSNSNPKTMYMREELTVCNRKERSPWPVDGVKKELGWDQKVTYRIAGQPPGETLYILSCPVEADLETAEASTLFEAGTT</sequence>